<feature type="signal peptide" evidence="1">
    <location>
        <begin position="1"/>
        <end position="25"/>
    </location>
</feature>
<evidence type="ECO:0000313" key="3">
    <source>
        <dbReference type="Proteomes" id="UP000636949"/>
    </source>
</evidence>
<organism evidence="2 3">
    <name type="scientific">Cysteiniphilum litorale</name>
    <dbReference type="NCBI Taxonomy" id="2056700"/>
    <lineage>
        <taxon>Bacteria</taxon>
        <taxon>Pseudomonadati</taxon>
        <taxon>Pseudomonadota</taxon>
        <taxon>Gammaproteobacteria</taxon>
        <taxon>Thiotrichales</taxon>
        <taxon>Fastidiosibacteraceae</taxon>
        <taxon>Cysteiniphilum</taxon>
    </lineage>
</organism>
<name>A0A8J3E8Q3_9GAMM</name>
<proteinExistence type="predicted"/>
<accession>A0A8J3E8Q3</accession>
<gene>
    <name evidence="2" type="ORF">GCM10010995_17500</name>
</gene>
<comment type="caution">
    <text evidence="2">The sequence shown here is derived from an EMBL/GenBank/DDBJ whole genome shotgun (WGS) entry which is preliminary data.</text>
</comment>
<dbReference type="OrthoDB" id="5621365at2"/>
<protein>
    <submittedName>
        <fullName evidence="2">Uncharacterized protein</fullName>
    </submittedName>
</protein>
<keyword evidence="1" id="KW-0732">Signal</keyword>
<reference evidence="2" key="1">
    <citation type="journal article" date="2014" name="Int. J. Syst. Evol. Microbiol.">
        <title>Complete genome sequence of Corynebacterium casei LMG S-19264T (=DSM 44701T), isolated from a smear-ripened cheese.</title>
        <authorList>
            <consortium name="US DOE Joint Genome Institute (JGI-PGF)"/>
            <person name="Walter F."/>
            <person name="Albersmeier A."/>
            <person name="Kalinowski J."/>
            <person name="Ruckert C."/>
        </authorList>
    </citation>
    <scope>NUCLEOTIDE SEQUENCE</scope>
    <source>
        <strain evidence="2">CGMCC 1.15758</strain>
    </source>
</reference>
<keyword evidence="3" id="KW-1185">Reference proteome</keyword>
<sequence length="504" mass="55239">MLYLKKFFILTPLCVVGLMAGQAVSADPMYIKIVNDTNKTIYPLITSGSPPIDCTGDLGIEKNGIAANTAVTINLASNCWNAGRVFIGQSSIVEMQPNAPLAPDTKYPYQLLEYTFSHGDTVDYDFSAVDAFSDIPVAVEAFMPTTSQPQIGWVGMSDQQTYYQDAMSKFSNAANWPFYKGDDGQPVLDKMPGAYNLFAHPELAEQSKGDLIRQSLDHKWFDVWYNQDSQPCAGATTAYCSDFQQKVRDVINGFVKNYLLSKKEAITPENIAAVIANAQDRARILQNVYGYVPFIKAPDPKYPTDPKKNIWPYIDDHQSIHLGPDVTDLLRGGLADDSNRADSINYSDKYVLDPYTIFMHDKTPPNLGLQIYAFSIDDSIGNLYVPNYKGIVIDVGSTKSLPNTSPYTPPPPPSEYNINIGGGWTTISGNVCGKAVANESVIPLNFDKACDVSLTMNKGQSADNTQFHLEKNSSGNLVLSNCSGNICQQINTDAKNIYLPGAPA</sequence>
<reference evidence="2" key="2">
    <citation type="submission" date="2020-09" db="EMBL/GenBank/DDBJ databases">
        <authorList>
            <person name="Sun Q."/>
            <person name="Zhou Y."/>
        </authorList>
    </citation>
    <scope>NUCLEOTIDE SEQUENCE</scope>
    <source>
        <strain evidence="2">CGMCC 1.15758</strain>
    </source>
</reference>
<feature type="chain" id="PRO_5035147440" evidence="1">
    <location>
        <begin position="26"/>
        <end position="504"/>
    </location>
</feature>
<evidence type="ECO:0000313" key="2">
    <source>
        <dbReference type="EMBL" id="GGG00647.1"/>
    </source>
</evidence>
<dbReference type="AlphaFoldDB" id="A0A8J3E8Q3"/>
<evidence type="ECO:0000256" key="1">
    <source>
        <dbReference type="SAM" id="SignalP"/>
    </source>
</evidence>
<dbReference type="RefSeq" id="WP_117003025.1">
    <property type="nucleotide sequence ID" value="NZ_BMJS01000020.1"/>
</dbReference>
<dbReference type="Proteomes" id="UP000636949">
    <property type="component" value="Unassembled WGS sequence"/>
</dbReference>
<dbReference type="EMBL" id="BMJS01000020">
    <property type="protein sequence ID" value="GGG00647.1"/>
    <property type="molecule type" value="Genomic_DNA"/>
</dbReference>